<sequence length="175" mass="18238">MLGLLTALASGGAAQAAAVVQTYNFQGLLNDNSKTVTGSFTLLQDADTQTASLESIAFTIGSTVYTTATAFLSPNNAKGSPDAFILWGNVNNPFGQGVQGTTEDFYLTFNPFTLKTWDLAYSEAGVAVKHSTGANLTLAIPAAVPEPASWAMMIAGFGLTGAAMRRRPRTSVSFA</sequence>
<evidence type="ECO:0000259" key="2">
    <source>
        <dbReference type="Pfam" id="PF07589"/>
    </source>
</evidence>
<evidence type="ECO:0000313" key="4">
    <source>
        <dbReference type="Proteomes" id="UP000241206"/>
    </source>
</evidence>
<comment type="caution">
    <text evidence="3">The sequence shown here is derived from an EMBL/GenBank/DDBJ whole genome shotgun (WGS) entry which is preliminary data.</text>
</comment>
<reference evidence="3 4" key="1">
    <citation type="submission" date="2017-11" db="EMBL/GenBank/DDBJ databases">
        <title>Sphingomonas oleivorans sp. nov., isolated from oil-contaminated soil.</title>
        <authorList>
            <person name="Wang L."/>
            <person name="Chen L."/>
        </authorList>
    </citation>
    <scope>NUCLEOTIDE SEQUENCE [LARGE SCALE GENOMIC DNA]</scope>
    <source>
        <strain evidence="3 4">K101</strain>
    </source>
</reference>
<organism evidence="3 4">
    <name type="scientific">Edaphosphingomonas fennica</name>
    <dbReference type="NCBI Taxonomy" id="114404"/>
    <lineage>
        <taxon>Bacteria</taxon>
        <taxon>Pseudomonadati</taxon>
        <taxon>Pseudomonadota</taxon>
        <taxon>Alphaproteobacteria</taxon>
        <taxon>Sphingomonadales</taxon>
        <taxon>Rhizorhabdaceae</taxon>
        <taxon>Edaphosphingomonas</taxon>
    </lineage>
</organism>
<dbReference type="Proteomes" id="UP000241206">
    <property type="component" value="Unassembled WGS sequence"/>
</dbReference>
<gene>
    <name evidence="3" type="ORF">CV103_01370</name>
</gene>
<keyword evidence="1" id="KW-0732">Signal</keyword>
<feature type="domain" description="Ice-binding protein C-terminal" evidence="2">
    <location>
        <begin position="143"/>
        <end position="167"/>
    </location>
</feature>
<protein>
    <recommendedName>
        <fullName evidence="2">Ice-binding protein C-terminal domain-containing protein</fullName>
    </recommendedName>
</protein>
<feature type="chain" id="PRO_5015557689" description="Ice-binding protein C-terminal domain-containing protein" evidence="1">
    <location>
        <begin position="17"/>
        <end position="175"/>
    </location>
</feature>
<evidence type="ECO:0000256" key="1">
    <source>
        <dbReference type="SAM" id="SignalP"/>
    </source>
</evidence>
<dbReference type="Pfam" id="PF07589">
    <property type="entry name" value="PEP-CTERM"/>
    <property type="match status" value="1"/>
</dbReference>
<dbReference type="InterPro" id="IPR013424">
    <property type="entry name" value="Ice-binding_C"/>
</dbReference>
<feature type="signal peptide" evidence="1">
    <location>
        <begin position="1"/>
        <end position="16"/>
    </location>
</feature>
<dbReference type="EMBL" id="PHHF01000005">
    <property type="protein sequence ID" value="PTD27593.1"/>
    <property type="molecule type" value="Genomic_DNA"/>
</dbReference>
<keyword evidence="4" id="KW-1185">Reference proteome</keyword>
<dbReference type="AlphaFoldDB" id="A0A2T4I7Z9"/>
<dbReference type="NCBIfam" id="NF035944">
    <property type="entry name" value="PEPxxWA-CTERM"/>
    <property type="match status" value="1"/>
</dbReference>
<dbReference type="NCBIfam" id="TIGR02595">
    <property type="entry name" value="PEP_CTERM"/>
    <property type="match status" value="1"/>
</dbReference>
<name>A0A2T4I7Z9_9SPHN</name>
<accession>A0A2T4I7Z9</accession>
<evidence type="ECO:0000313" key="3">
    <source>
        <dbReference type="EMBL" id="PTD27593.1"/>
    </source>
</evidence>
<proteinExistence type="predicted"/>